<sequence length="73" mass="7992">MGLPLAVHVAAVGHRPLGYEVDDRRVQQIAVGHLYVEDVTCARVRARTRFARDAVPIVGGTVVPERGFTALVW</sequence>
<organism evidence="1">
    <name type="scientific">Streptomyces sp. R44</name>
    <dbReference type="NCBI Taxonomy" id="3238633"/>
    <lineage>
        <taxon>Bacteria</taxon>
        <taxon>Bacillati</taxon>
        <taxon>Actinomycetota</taxon>
        <taxon>Actinomycetes</taxon>
        <taxon>Kitasatosporales</taxon>
        <taxon>Streptomycetaceae</taxon>
        <taxon>Streptomyces</taxon>
    </lineage>
</organism>
<gene>
    <name evidence="1" type="ORF">AB5J54_00585</name>
</gene>
<evidence type="ECO:0000313" key="1">
    <source>
        <dbReference type="EMBL" id="XDQ69129.1"/>
    </source>
</evidence>
<proteinExistence type="predicted"/>
<dbReference type="EMBL" id="CP163444">
    <property type="protein sequence ID" value="XDQ69129.1"/>
    <property type="molecule type" value="Genomic_DNA"/>
</dbReference>
<reference evidence="1" key="1">
    <citation type="submission" date="2024-07" db="EMBL/GenBank/DDBJ databases">
        <authorList>
            <person name="Yu S.T."/>
        </authorList>
    </citation>
    <scope>NUCLEOTIDE SEQUENCE</scope>
    <source>
        <strain evidence="1">R44</strain>
    </source>
</reference>
<dbReference type="RefSeq" id="WP_369141872.1">
    <property type="nucleotide sequence ID" value="NZ_CP163444.1"/>
</dbReference>
<dbReference type="AlphaFoldDB" id="A0AB39SPT6"/>
<name>A0AB39SPT6_9ACTN</name>
<protein>
    <submittedName>
        <fullName evidence="1">Uncharacterized protein</fullName>
    </submittedName>
</protein>
<accession>A0AB39SPT6</accession>